<dbReference type="EMBL" id="JAUKPO010000023">
    <property type="protein sequence ID" value="MDO1449884.1"/>
    <property type="molecule type" value="Genomic_DNA"/>
</dbReference>
<dbReference type="GO" id="GO:0016740">
    <property type="term" value="F:transferase activity"/>
    <property type="evidence" value="ECO:0007669"/>
    <property type="project" value="UniProtKB-KW"/>
</dbReference>
<dbReference type="InterPro" id="IPR000719">
    <property type="entry name" value="Prot_kinase_dom"/>
</dbReference>
<dbReference type="InterPro" id="IPR002575">
    <property type="entry name" value="Aminoglycoside_PTrfase"/>
</dbReference>
<protein>
    <submittedName>
        <fullName evidence="2">Aminoglycoside phosphotransferase family protein</fullName>
        <ecNumber evidence="2">2.7.1.-</ecNumber>
    </submittedName>
</protein>
<evidence type="ECO:0000313" key="3">
    <source>
        <dbReference type="Proteomes" id="UP001168528"/>
    </source>
</evidence>
<sequence>MRIDSTIVKNVIEEKLNKRLISFSLKGEGMCNYAWYAISEDNQIYMIKQEKPEKEEEEHNDLLTEAGIIRKLNEKSSSLPVPQLIFVADNPKMYGYQYIEGEMMKSAWGFLSQQEKILLCEDLGKFHALLGNALTMEEIGELKVTNRWQAALEKETEDDVKLFLHDASIPQPYKQLIKRLYKIQHETKVLAHFGLCHNDSHHENILLNEGKLAGIIDFGDSDFGDVHREFARYVQDYPHYVEIIVNTYEKLSGKTLCRRRMLAISLLEIVDDLRTEYIKNGRMELLDRLSLWFTELTLDR</sequence>
<name>A0ABT8RCZ7_9BACT</name>
<dbReference type="RefSeq" id="WP_302040687.1">
    <property type="nucleotide sequence ID" value="NZ_JAUKPO010000023.1"/>
</dbReference>
<organism evidence="2 3">
    <name type="scientific">Rhodocytophaga aerolata</name>
    <dbReference type="NCBI Taxonomy" id="455078"/>
    <lineage>
        <taxon>Bacteria</taxon>
        <taxon>Pseudomonadati</taxon>
        <taxon>Bacteroidota</taxon>
        <taxon>Cytophagia</taxon>
        <taxon>Cytophagales</taxon>
        <taxon>Rhodocytophagaceae</taxon>
        <taxon>Rhodocytophaga</taxon>
    </lineage>
</organism>
<accession>A0ABT8RCZ7</accession>
<evidence type="ECO:0000313" key="2">
    <source>
        <dbReference type="EMBL" id="MDO1449884.1"/>
    </source>
</evidence>
<keyword evidence="3" id="KW-1185">Reference proteome</keyword>
<dbReference type="PANTHER" id="PTHR21310">
    <property type="entry name" value="AMINOGLYCOSIDE PHOSPHOTRANSFERASE-RELATED-RELATED"/>
    <property type="match status" value="1"/>
</dbReference>
<dbReference type="EC" id="2.7.1.-" evidence="2"/>
<gene>
    <name evidence="2" type="ORF">Q0590_26630</name>
</gene>
<dbReference type="PROSITE" id="PS50011">
    <property type="entry name" value="PROTEIN_KINASE_DOM"/>
    <property type="match status" value="1"/>
</dbReference>
<feature type="domain" description="Protein kinase" evidence="1">
    <location>
        <begin position="20"/>
        <end position="300"/>
    </location>
</feature>
<dbReference type="InterPro" id="IPR051678">
    <property type="entry name" value="AGP_Transferase"/>
</dbReference>
<dbReference type="InterPro" id="IPR011009">
    <property type="entry name" value="Kinase-like_dom_sf"/>
</dbReference>
<reference evidence="2" key="1">
    <citation type="submission" date="2023-07" db="EMBL/GenBank/DDBJ databases">
        <title>The genome sequence of Rhodocytophaga aerolata KACC 12507.</title>
        <authorList>
            <person name="Zhang X."/>
        </authorList>
    </citation>
    <scope>NUCLEOTIDE SEQUENCE</scope>
    <source>
        <strain evidence="2">KACC 12507</strain>
    </source>
</reference>
<comment type="caution">
    <text evidence="2">The sequence shown here is derived from an EMBL/GenBank/DDBJ whole genome shotgun (WGS) entry which is preliminary data.</text>
</comment>
<dbReference type="Gene3D" id="3.90.1200.10">
    <property type="match status" value="1"/>
</dbReference>
<dbReference type="Pfam" id="PF01636">
    <property type="entry name" value="APH"/>
    <property type="match status" value="1"/>
</dbReference>
<dbReference type="SUPFAM" id="SSF56112">
    <property type="entry name" value="Protein kinase-like (PK-like)"/>
    <property type="match status" value="1"/>
</dbReference>
<evidence type="ECO:0000259" key="1">
    <source>
        <dbReference type="PROSITE" id="PS50011"/>
    </source>
</evidence>
<proteinExistence type="predicted"/>
<keyword evidence="2" id="KW-0808">Transferase</keyword>
<dbReference type="Proteomes" id="UP001168528">
    <property type="component" value="Unassembled WGS sequence"/>
</dbReference>